<comment type="caution">
    <text evidence="7">The sequence shown here is derived from an EMBL/GenBank/DDBJ whole genome shotgun (WGS) entry which is preliminary data.</text>
</comment>
<protein>
    <submittedName>
        <fullName evidence="7">Lipopolysaccharide assembly protein A domain protein</fullName>
    </submittedName>
</protein>
<accession>A0A399EAJ7</accession>
<evidence type="ECO:0000313" key="7">
    <source>
        <dbReference type="EMBL" id="RIH81754.1"/>
    </source>
</evidence>
<gene>
    <name evidence="7" type="ORF">Mterra_02981</name>
</gene>
<evidence type="ECO:0000256" key="2">
    <source>
        <dbReference type="ARBA" id="ARBA00022692"/>
    </source>
</evidence>
<evidence type="ECO:0000256" key="5">
    <source>
        <dbReference type="SAM" id="Phobius"/>
    </source>
</evidence>
<keyword evidence="4 5" id="KW-0472">Membrane</keyword>
<feature type="domain" description="Lipopolysaccharide assembly protein A" evidence="6">
    <location>
        <begin position="37"/>
        <end position="85"/>
    </location>
</feature>
<dbReference type="AlphaFoldDB" id="A0A399EAJ7"/>
<proteinExistence type="predicted"/>
<keyword evidence="2 5" id="KW-0812">Transmembrane</keyword>
<name>A0A399EAJ7_9DEIN</name>
<dbReference type="Proteomes" id="UP000265715">
    <property type="component" value="Unassembled WGS sequence"/>
</dbReference>
<dbReference type="Pfam" id="PF06305">
    <property type="entry name" value="LapA_dom"/>
    <property type="match status" value="1"/>
</dbReference>
<dbReference type="InterPro" id="IPR010445">
    <property type="entry name" value="LapA_dom"/>
</dbReference>
<keyword evidence="1" id="KW-1003">Cell membrane</keyword>
<dbReference type="GO" id="GO:0005886">
    <property type="term" value="C:plasma membrane"/>
    <property type="evidence" value="ECO:0007669"/>
    <property type="project" value="InterPro"/>
</dbReference>
<evidence type="ECO:0000259" key="6">
    <source>
        <dbReference type="Pfam" id="PF06305"/>
    </source>
</evidence>
<feature type="transmembrane region" description="Helical" evidence="5">
    <location>
        <begin position="40"/>
        <end position="65"/>
    </location>
</feature>
<dbReference type="OrthoDB" id="27419at2"/>
<sequence>MIVLNWLAFLIALAVAAVSWGLFTYQPELLLGTPWGPVHVGILLAGSFALGALVMALYALAWWVGLRRTLGRRWRELRQARSEVENLKRAQVQEIPVIPDRDQQP</sequence>
<evidence type="ECO:0000256" key="1">
    <source>
        <dbReference type="ARBA" id="ARBA00022475"/>
    </source>
</evidence>
<keyword evidence="8" id="KW-1185">Reference proteome</keyword>
<organism evidence="7 8">
    <name type="scientific">Calidithermus terrae</name>
    <dbReference type="NCBI Taxonomy" id="1408545"/>
    <lineage>
        <taxon>Bacteria</taxon>
        <taxon>Thermotogati</taxon>
        <taxon>Deinococcota</taxon>
        <taxon>Deinococci</taxon>
        <taxon>Thermales</taxon>
        <taxon>Thermaceae</taxon>
        <taxon>Calidithermus</taxon>
    </lineage>
</organism>
<dbReference type="RefSeq" id="WP_119315950.1">
    <property type="nucleotide sequence ID" value="NZ_QXDL01000152.1"/>
</dbReference>
<keyword evidence="3 5" id="KW-1133">Transmembrane helix</keyword>
<evidence type="ECO:0000256" key="3">
    <source>
        <dbReference type="ARBA" id="ARBA00022989"/>
    </source>
</evidence>
<dbReference type="EMBL" id="QXDL01000152">
    <property type="protein sequence ID" value="RIH81754.1"/>
    <property type="molecule type" value="Genomic_DNA"/>
</dbReference>
<evidence type="ECO:0000256" key="4">
    <source>
        <dbReference type="ARBA" id="ARBA00023136"/>
    </source>
</evidence>
<evidence type="ECO:0000313" key="8">
    <source>
        <dbReference type="Proteomes" id="UP000265715"/>
    </source>
</evidence>
<reference evidence="7 8" key="1">
    <citation type="submission" date="2018-08" db="EMBL/GenBank/DDBJ databases">
        <title>Meiothermus terrae DSM 26712 genome sequencing project.</title>
        <authorList>
            <person name="Da Costa M.S."/>
            <person name="Albuquerque L."/>
            <person name="Raposo P."/>
            <person name="Froufe H.J.C."/>
            <person name="Barroso C.S."/>
            <person name="Egas C."/>
        </authorList>
    </citation>
    <scope>NUCLEOTIDE SEQUENCE [LARGE SCALE GENOMIC DNA]</scope>
    <source>
        <strain evidence="7 8">DSM 26712</strain>
    </source>
</reference>